<feature type="domain" description="SGNH hydrolase-type esterase" evidence="3">
    <location>
        <begin position="208"/>
        <end position="350"/>
    </location>
</feature>
<evidence type="ECO:0000313" key="6">
    <source>
        <dbReference type="Proteomes" id="UP000524404"/>
    </source>
</evidence>
<dbReference type="InterPro" id="IPR008979">
    <property type="entry name" value="Galactose-bd-like_sf"/>
</dbReference>
<name>A0A841EG57_9BACT</name>
<comment type="similarity">
    <text evidence="1">Belongs to the 'GDSL' lipolytic enzyme family.</text>
</comment>
<evidence type="ECO:0000256" key="1">
    <source>
        <dbReference type="ARBA" id="ARBA00008668"/>
    </source>
</evidence>
<evidence type="ECO:0000259" key="3">
    <source>
        <dbReference type="Pfam" id="PF13472"/>
    </source>
</evidence>
<dbReference type="PANTHER" id="PTHR43695">
    <property type="entry name" value="PUTATIVE (AFU_ORTHOLOGUE AFUA_2G17250)-RELATED"/>
    <property type="match status" value="1"/>
</dbReference>
<dbReference type="Gene3D" id="3.40.50.1110">
    <property type="entry name" value="SGNH hydrolase"/>
    <property type="match status" value="1"/>
</dbReference>
<accession>A0A841EG57</accession>
<dbReference type="AlphaFoldDB" id="A0A841EG57"/>
<dbReference type="PANTHER" id="PTHR43695:SF1">
    <property type="entry name" value="RHAMNOGALACTURONAN ACETYLESTERASE"/>
    <property type="match status" value="1"/>
</dbReference>
<dbReference type="CDD" id="cd01821">
    <property type="entry name" value="Rhamnogalacturan_acetylesterase_like"/>
    <property type="match status" value="1"/>
</dbReference>
<dbReference type="Gene3D" id="2.60.120.430">
    <property type="entry name" value="Galactose-binding lectin"/>
    <property type="match status" value="1"/>
</dbReference>
<dbReference type="Pfam" id="PF21254">
    <property type="entry name" value="AGA-YXIM_GBD"/>
    <property type="match status" value="1"/>
</dbReference>
<dbReference type="RefSeq" id="WP_184130494.1">
    <property type="nucleotide sequence ID" value="NZ_JACHKT010000003.1"/>
</dbReference>
<evidence type="ECO:0000313" key="5">
    <source>
        <dbReference type="EMBL" id="MBB6002115.1"/>
    </source>
</evidence>
<organism evidence="5 6">
    <name type="scientific">Arcicella rosea</name>
    <dbReference type="NCBI Taxonomy" id="502909"/>
    <lineage>
        <taxon>Bacteria</taxon>
        <taxon>Pseudomonadati</taxon>
        <taxon>Bacteroidota</taxon>
        <taxon>Cytophagia</taxon>
        <taxon>Cytophagales</taxon>
        <taxon>Flectobacillaceae</taxon>
        <taxon>Arcicella</taxon>
    </lineage>
</organism>
<dbReference type="InterPro" id="IPR013830">
    <property type="entry name" value="SGNH_hydro"/>
</dbReference>
<gene>
    <name evidence="5" type="ORF">HNP25_000764</name>
</gene>
<evidence type="ECO:0000259" key="4">
    <source>
        <dbReference type="Pfam" id="PF21254"/>
    </source>
</evidence>
<protein>
    <submittedName>
        <fullName evidence="5">Lysophospholipase L1-like esterase</fullName>
    </submittedName>
</protein>
<dbReference type="SUPFAM" id="SSF49785">
    <property type="entry name" value="Galactose-binding domain-like"/>
    <property type="match status" value="1"/>
</dbReference>
<proteinExistence type="inferred from homology"/>
<feature type="domain" description="Beta-agarase/YXIM esterase-like galactose-binding" evidence="4">
    <location>
        <begin position="28"/>
        <end position="141"/>
    </location>
</feature>
<keyword evidence="6" id="KW-1185">Reference proteome</keyword>
<dbReference type="Proteomes" id="UP000524404">
    <property type="component" value="Unassembled WGS sequence"/>
</dbReference>
<keyword evidence="2" id="KW-0378">Hydrolase</keyword>
<dbReference type="GO" id="GO:0016788">
    <property type="term" value="F:hydrolase activity, acting on ester bonds"/>
    <property type="evidence" value="ECO:0007669"/>
    <property type="project" value="UniProtKB-ARBA"/>
</dbReference>
<dbReference type="InterPro" id="IPR049033">
    <property type="entry name" value="AGA-YXIM_GBD"/>
</dbReference>
<evidence type="ECO:0000256" key="2">
    <source>
        <dbReference type="ARBA" id="ARBA00022801"/>
    </source>
</evidence>
<reference evidence="5 6" key="1">
    <citation type="submission" date="2020-08" db="EMBL/GenBank/DDBJ databases">
        <title>Functional genomics of gut bacteria from endangered species of beetles.</title>
        <authorList>
            <person name="Carlos-Shanley C."/>
        </authorList>
    </citation>
    <scope>NUCLEOTIDE SEQUENCE [LARGE SCALE GENOMIC DNA]</scope>
    <source>
        <strain evidence="5 6">S00070</strain>
    </source>
</reference>
<dbReference type="InterPro" id="IPR036514">
    <property type="entry name" value="SGNH_hydro_sf"/>
</dbReference>
<dbReference type="InterPro" id="IPR037459">
    <property type="entry name" value="RhgT-like"/>
</dbReference>
<dbReference type="Pfam" id="PF13472">
    <property type="entry name" value="Lipase_GDSL_2"/>
    <property type="match status" value="1"/>
</dbReference>
<dbReference type="EMBL" id="JACHKT010000003">
    <property type="protein sequence ID" value="MBB6002115.1"/>
    <property type="molecule type" value="Genomic_DNA"/>
</dbReference>
<comment type="caution">
    <text evidence="5">The sequence shown here is derived from an EMBL/GenBank/DDBJ whole genome shotgun (WGS) entry which is preliminary data.</text>
</comment>
<dbReference type="SUPFAM" id="SSF52266">
    <property type="entry name" value="SGNH hydrolase"/>
    <property type="match status" value="1"/>
</dbReference>
<sequence length="444" mass="49384">MNHLKASLFGTFVSLCSFQSFSQATTDFKFDFGSGKVAKGYTQVLPTSAYSKEKGFGFLSNAQIVSETRKGNNALTSDFCSSTQPFFFTVDIPEGNYDVKLFLGDTKGTSTTTLKVENRRLMLEKVITDEGEIATKEFTVNVRTPNINATEKVKLKPREFAYLHWDNQLTFEFNDANPKICGLEITKASDKTITVFLAGNSTVVDQAIEPYAAWGQMIPRFFKAKNVVFANYAESGETIKSFAGAKRLDKVMSLIKSGDYFFIEFAHNDQKAGSGIEANTTYKEYLKSYIQQTKEKGAIPVLVTSMLRRNFNAEGKLNNTLGDFPEAMRQVAKEENVALIDLNAMSKVLFETMGPQKSMKAFVHYDANTFPEQTKAIHDDTHFSNYGAYELAKCIVEGIKQVKLDLANDLLDGLPNFDPANPDDEASFNFPHSPLVSVVKPDGN</sequence>